<feature type="transmembrane region" description="Helical" evidence="8">
    <location>
        <begin position="261"/>
        <end position="281"/>
    </location>
</feature>
<comment type="similarity">
    <text evidence="2">Belongs to the binding-protein-dependent transport system permease family. FecCD subfamily.</text>
</comment>
<proteinExistence type="inferred from homology"/>
<dbReference type="GO" id="GO:0033214">
    <property type="term" value="P:siderophore-iron import into cell"/>
    <property type="evidence" value="ECO:0007669"/>
    <property type="project" value="TreeGrafter"/>
</dbReference>
<evidence type="ECO:0000256" key="3">
    <source>
        <dbReference type="ARBA" id="ARBA00022448"/>
    </source>
</evidence>
<feature type="transmembrane region" description="Helical" evidence="8">
    <location>
        <begin position="39"/>
        <end position="60"/>
    </location>
</feature>
<keyword evidence="6 8" id="KW-1133">Transmembrane helix</keyword>
<accession>A0A363NT95</accession>
<feature type="transmembrane region" description="Helical" evidence="8">
    <location>
        <begin position="222"/>
        <end position="249"/>
    </location>
</feature>
<evidence type="ECO:0000256" key="2">
    <source>
        <dbReference type="ARBA" id="ARBA00007935"/>
    </source>
</evidence>
<reference evidence="9 10" key="1">
    <citation type="submission" date="2018-04" db="EMBL/GenBank/DDBJ databases">
        <title>Sphingobacterium sp. M46 Genome.</title>
        <authorList>
            <person name="Cheng J."/>
            <person name="Li Y."/>
        </authorList>
    </citation>
    <scope>NUCLEOTIDE SEQUENCE [LARGE SCALE GENOMIC DNA]</scope>
    <source>
        <strain evidence="9 10">M46</strain>
    </source>
</reference>
<dbReference type="Pfam" id="PF01032">
    <property type="entry name" value="FecCD"/>
    <property type="match status" value="1"/>
</dbReference>
<evidence type="ECO:0000256" key="8">
    <source>
        <dbReference type="SAM" id="Phobius"/>
    </source>
</evidence>
<evidence type="ECO:0000256" key="6">
    <source>
        <dbReference type="ARBA" id="ARBA00022989"/>
    </source>
</evidence>
<feature type="transmembrane region" description="Helical" evidence="8">
    <location>
        <begin position="6"/>
        <end position="27"/>
    </location>
</feature>
<keyword evidence="4" id="KW-1003">Cell membrane</keyword>
<dbReference type="PANTHER" id="PTHR30472:SF19">
    <property type="entry name" value="PETROBACTIN IMPORT SYSTEM PERMEASE PROTEIN YCLO"/>
    <property type="match status" value="1"/>
</dbReference>
<dbReference type="SUPFAM" id="SSF81345">
    <property type="entry name" value="ABC transporter involved in vitamin B12 uptake, BtuC"/>
    <property type="match status" value="1"/>
</dbReference>
<feature type="transmembrane region" description="Helical" evidence="8">
    <location>
        <begin position="101"/>
        <end position="120"/>
    </location>
</feature>
<dbReference type="InterPro" id="IPR037294">
    <property type="entry name" value="ABC_BtuC-like"/>
</dbReference>
<dbReference type="PANTHER" id="PTHR30472">
    <property type="entry name" value="FERRIC ENTEROBACTIN TRANSPORT SYSTEM PERMEASE PROTEIN"/>
    <property type="match status" value="1"/>
</dbReference>
<dbReference type="OrthoDB" id="9796260at2"/>
<name>A0A363NT95_9SPHI</name>
<gene>
    <name evidence="9" type="ORF">DCO56_11495</name>
</gene>
<protein>
    <submittedName>
        <fullName evidence="9">Iron ABC transporter permease</fullName>
    </submittedName>
</protein>
<evidence type="ECO:0000256" key="4">
    <source>
        <dbReference type="ARBA" id="ARBA00022475"/>
    </source>
</evidence>
<feature type="transmembrane region" description="Helical" evidence="8">
    <location>
        <begin position="126"/>
        <end position="143"/>
    </location>
</feature>
<feature type="transmembrane region" description="Helical" evidence="8">
    <location>
        <begin position="171"/>
        <end position="191"/>
    </location>
</feature>
<evidence type="ECO:0000256" key="5">
    <source>
        <dbReference type="ARBA" id="ARBA00022692"/>
    </source>
</evidence>
<feature type="transmembrane region" description="Helical" evidence="8">
    <location>
        <begin position="293"/>
        <end position="311"/>
    </location>
</feature>
<evidence type="ECO:0000313" key="9">
    <source>
        <dbReference type="EMBL" id="PUV23994.1"/>
    </source>
</evidence>
<comment type="subcellular location">
    <subcellularLocation>
        <location evidence="1">Cell membrane</location>
        <topology evidence="1">Multi-pass membrane protein</topology>
    </subcellularLocation>
</comment>
<keyword evidence="10" id="KW-1185">Reference proteome</keyword>
<dbReference type="Proteomes" id="UP000250831">
    <property type="component" value="Unassembled WGS sequence"/>
</dbReference>
<comment type="caution">
    <text evidence="9">The sequence shown here is derived from an EMBL/GenBank/DDBJ whole genome shotgun (WGS) entry which is preliminary data.</text>
</comment>
<dbReference type="EMBL" id="QCXX01000003">
    <property type="protein sequence ID" value="PUV23994.1"/>
    <property type="molecule type" value="Genomic_DNA"/>
</dbReference>
<organism evidence="9 10">
    <name type="scientific">Sphingobacterium athyrii</name>
    <dbReference type="NCBI Taxonomy" id="2152717"/>
    <lineage>
        <taxon>Bacteria</taxon>
        <taxon>Pseudomonadati</taxon>
        <taxon>Bacteroidota</taxon>
        <taxon>Sphingobacteriia</taxon>
        <taxon>Sphingobacteriales</taxon>
        <taxon>Sphingobacteriaceae</taxon>
        <taxon>Sphingobacterium</taxon>
    </lineage>
</organism>
<dbReference type="GO" id="GO:0022857">
    <property type="term" value="F:transmembrane transporter activity"/>
    <property type="evidence" value="ECO:0007669"/>
    <property type="project" value="InterPro"/>
</dbReference>
<sequence>MKNPLVFLFPTVVLLLLLFVFFDVPLTNMFILTSRLQRVLALVLISAAIAYATLVFQTIANNKILTPSLMGYEHLFVLLQLALLILFGGNSQFFQSKVLSFLLSTAVMILYSFVLYFGLFRSRKKQIYYILLIGLVLGVFFNTSTQFLQMTIDPNNFAYVQNAMFSSIGRISLETLMLASFLMVLVFIYLARYRNVLDILSLGRSYALGLGVEYDKVVQKQLLGISILVSISTALIGPITFVGIFVSGITYQISKTEKHRINLIIAFAVCMILMISAQFLIEHALNYKHNLSVLINLLGGLYFLILILKLLRK</sequence>
<feature type="transmembrane region" description="Helical" evidence="8">
    <location>
        <begin position="72"/>
        <end position="89"/>
    </location>
</feature>
<keyword evidence="7 8" id="KW-0472">Membrane</keyword>
<evidence type="ECO:0000256" key="1">
    <source>
        <dbReference type="ARBA" id="ARBA00004651"/>
    </source>
</evidence>
<dbReference type="Gene3D" id="1.10.3470.10">
    <property type="entry name" value="ABC transporter involved in vitamin B12 uptake, BtuC"/>
    <property type="match status" value="1"/>
</dbReference>
<evidence type="ECO:0000313" key="10">
    <source>
        <dbReference type="Proteomes" id="UP000250831"/>
    </source>
</evidence>
<dbReference type="GO" id="GO:0005886">
    <property type="term" value="C:plasma membrane"/>
    <property type="evidence" value="ECO:0007669"/>
    <property type="project" value="UniProtKB-SubCell"/>
</dbReference>
<dbReference type="AlphaFoldDB" id="A0A363NT95"/>
<keyword evidence="5 8" id="KW-0812">Transmembrane</keyword>
<dbReference type="RefSeq" id="WP_108633922.1">
    <property type="nucleotide sequence ID" value="NZ_QCXX01000003.1"/>
</dbReference>
<dbReference type="InterPro" id="IPR000522">
    <property type="entry name" value="ABC_transptr_permease_BtuC"/>
</dbReference>
<keyword evidence="3" id="KW-0813">Transport</keyword>
<evidence type="ECO:0000256" key="7">
    <source>
        <dbReference type="ARBA" id="ARBA00023136"/>
    </source>
</evidence>